<dbReference type="InterPro" id="IPR011303">
    <property type="entry name" value="RnfD_bac"/>
</dbReference>
<evidence type="ECO:0000256" key="10">
    <source>
        <dbReference type="SAM" id="Phobius"/>
    </source>
</evidence>
<name>A0A949K699_9FIRM</name>
<keyword evidence="8 10" id="KW-1133">Transmembrane helix</keyword>
<dbReference type="PANTHER" id="PTHR30578:SF0">
    <property type="entry name" value="ION-TRANSLOCATING OXIDOREDUCTASE COMPLEX SUBUNIT D"/>
    <property type="match status" value="1"/>
</dbReference>
<feature type="transmembrane region" description="Helical" evidence="10">
    <location>
        <begin position="234"/>
        <end position="253"/>
    </location>
</feature>
<dbReference type="InterPro" id="IPR004338">
    <property type="entry name" value="NqrB/RnfD"/>
</dbReference>
<protein>
    <submittedName>
        <fullName evidence="11">RnfABCDGE type electron transport complex subunit D</fullName>
    </submittedName>
</protein>
<dbReference type="GO" id="GO:0055085">
    <property type="term" value="P:transmembrane transport"/>
    <property type="evidence" value="ECO:0007669"/>
    <property type="project" value="InterPro"/>
</dbReference>
<organism evidence="11 12">
    <name type="scientific">Diplocloster agilis</name>
    <dbReference type="NCBI Taxonomy" id="2850323"/>
    <lineage>
        <taxon>Bacteria</taxon>
        <taxon>Bacillati</taxon>
        <taxon>Bacillota</taxon>
        <taxon>Clostridia</taxon>
        <taxon>Lachnospirales</taxon>
        <taxon>Lachnospiraceae</taxon>
        <taxon>Diplocloster</taxon>
    </lineage>
</organism>
<evidence type="ECO:0000256" key="7">
    <source>
        <dbReference type="ARBA" id="ARBA00022982"/>
    </source>
</evidence>
<keyword evidence="7" id="KW-0249">Electron transport</keyword>
<comment type="caution">
    <text evidence="11">The sequence shown here is derived from an EMBL/GenBank/DDBJ whole genome shotgun (WGS) entry which is preliminary data.</text>
</comment>
<evidence type="ECO:0000256" key="3">
    <source>
        <dbReference type="ARBA" id="ARBA00022630"/>
    </source>
</evidence>
<evidence type="ECO:0000313" key="12">
    <source>
        <dbReference type="Proteomes" id="UP000712157"/>
    </source>
</evidence>
<dbReference type="GO" id="GO:0005886">
    <property type="term" value="C:plasma membrane"/>
    <property type="evidence" value="ECO:0007669"/>
    <property type="project" value="TreeGrafter"/>
</dbReference>
<keyword evidence="5 10" id="KW-0812">Transmembrane</keyword>
<dbReference type="AlphaFoldDB" id="A0A949K699"/>
<dbReference type="PANTHER" id="PTHR30578">
    <property type="entry name" value="ELECTRON TRANSPORT COMPLEX PROTEIN RNFD"/>
    <property type="match status" value="1"/>
</dbReference>
<feature type="transmembrane region" description="Helical" evidence="10">
    <location>
        <begin position="94"/>
        <end position="112"/>
    </location>
</feature>
<dbReference type="Proteomes" id="UP000712157">
    <property type="component" value="Unassembled WGS sequence"/>
</dbReference>
<evidence type="ECO:0000256" key="2">
    <source>
        <dbReference type="ARBA" id="ARBA00022553"/>
    </source>
</evidence>
<dbReference type="RefSeq" id="WP_238722497.1">
    <property type="nucleotide sequence ID" value="NZ_JAHQCW010000031.1"/>
</dbReference>
<keyword evidence="4" id="KW-0288">FMN</keyword>
<gene>
    <name evidence="11" type="ORF">KTH89_17010</name>
</gene>
<dbReference type="EMBL" id="JAHQCW010000031">
    <property type="protein sequence ID" value="MBU9738246.1"/>
    <property type="molecule type" value="Genomic_DNA"/>
</dbReference>
<evidence type="ECO:0000256" key="9">
    <source>
        <dbReference type="ARBA" id="ARBA00023136"/>
    </source>
</evidence>
<keyword evidence="6" id="KW-1278">Translocase</keyword>
<evidence type="ECO:0000313" key="11">
    <source>
        <dbReference type="EMBL" id="MBU9738246.1"/>
    </source>
</evidence>
<reference evidence="11" key="1">
    <citation type="submission" date="2021-06" db="EMBL/GenBank/DDBJ databases">
        <title>Description of novel taxa of the family Lachnospiraceae.</title>
        <authorList>
            <person name="Chaplin A.V."/>
            <person name="Sokolova S.R."/>
            <person name="Pikina A.P."/>
            <person name="Korzhanova M."/>
            <person name="Belova V."/>
            <person name="Korostin D."/>
            <person name="Efimov B.A."/>
        </authorList>
    </citation>
    <scope>NUCLEOTIDE SEQUENCE</scope>
    <source>
        <strain evidence="11">ASD5720</strain>
    </source>
</reference>
<sequence length="318" mass="33965">MTEEQGRKGPFLRGENTTRRIMGDVALALMPALTGSVYFFGIRSLLLVVTSVITCVLSELVWEWLTGKQITAFDFSAVVTGILIAFQVPVTTPVILIIISGIFAIIVVKQLFGGIGSNFMNPALAGRLLLMVVWPGKIIQYVPAAGTDAVSSATVLAAMKAGEQGNYSWLDMFLGYVPGALGETSKLLLLVGAGYLCYRGLINVKASLAYILTVLVVTFVLGGGHLFGGDPVTNLLGGSLILGACYMLTDYSFISARGRLIYSVAAGIITGLVRIYSSYPEGVCFGILAANCMVGLLARFEQKHVYGTKYDKDQKTAM</sequence>
<accession>A0A949K699</accession>
<feature type="transmembrane region" description="Helical" evidence="10">
    <location>
        <begin position="260"/>
        <end position="277"/>
    </location>
</feature>
<keyword evidence="9 10" id="KW-0472">Membrane</keyword>
<keyword evidence="3" id="KW-0285">Flavoprotein</keyword>
<keyword evidence="1" id="KW-0813">Transport</keyword>
<feature type="transmembrane region" description="Helical" evidence="10">
    <location>
        <begin position="208"/>
        <end position="228"/>
    </location>
</feature>
<evidence type="ECO:0000256" key="6">
    <source>
        <dbReference type="ARBA" id="ARBA00022967"/>
    </source>
</evidence>
<proteinExistence type="predicted"/>
<keyword evidence="12" id="KW-1185">Reference proteome</keyword>
<keyword evidence="2" id="KW-0597">Phosphoprotein</keyword>
<evidence type="ECO:0000256" key="5">
    <source>
        <dbReference type="ARBA" id="ARBA00022692"/>
    </source>
</evidence>
<evidence type="ECO:0000256" key="8">
    <source>
        <dbReference type="ARBA" id="ARBA00022989"/>
    </source>
</evidence>
<feature type="transmembrane region" description="Helical" evidence="10">
    <location>
        <begin position="46"/>
        <end position="65"/>
    </location>
</feature>
<evidence type="ECO:0000256" key="1">
    <source>
        <dbReference type="ARBA" id="ARBA00022448"/>
    </source>
</evidence>
<evidence type="ECO:0000256" key="4">
    <source>
        <dbReference type="ARBA" id="ARBA00022643"/>
    </source>
</evidence>
<feature type="transmembrane region" description="Helical" evidence="10">
    <location>
        <begin position="21"/>
        <end position="40"/>
    </location>
</feature>
<feature type="transmembrane region" description="Helical" evidence="10">
    <location>
        <begin position="283"/>
        <end position="300"/>
    </location>
</feature>
<dbReference type="GO" id="GO:0022900">
    <property type="term" value="P:electron transport chain"/>
    <property type="evidence" value="ECO:0007669"/>
    <property type="project" value="InterPro"/>
</dbReference>
<dbReference type="NCBIfam" id="TIGR01946">
    <property type="entry name" value="rnfD"/>
    <property type="match status" value="1"/>
</dbReference>
<dbReference type="Pfam" id="PF03116">
    <property type="entry name" value="NQR2_RnfD_RnfE"/>
    <property type="match status" value="1"/>
</dbReference>